<evidence type="ECO:0000259" key="3">
    <source>
        <dbReference type="Pfam" id="PF05043"/>
    </source>
</evidence>
<dbReference type="EMBL" id="AODF01000001">
    <property type="protein sequence ID" value="EUJ33816.1"/>
    <property type="molecule type" value="Genomic_DNA"/>
</dbReference>
<comment type="caution">
    <text evidence="4">The sequence shown here is derived from an EMBL/GenBank/DDBJ whole genome shotgun (WGS) entry which is preliminary data.</text>
</comment>
<dbReference type="Proteomes" id="UP000019249">
    <property type="component" value="Unassembled WGS sequence"/>
</dbReference>
<reference evidence="4 5" key="1">
    <citation type="journal article" date="2014" name="Int. J. Syst. Evol. Microbiol.">
        <title>Listeria floridensis sp. nov., Listeria aquatica sp. nov., Listeria cornellensis sp. nov., Listeria riparia sp. nov. and Listeria grandensis sp. nov., from agricultural and natural environments.</title>
        <authorList>
            <person name="den Bakker H.C."/>
            <person name="Warchocki S."/>
            <person name="Wright E.M."/>
            <person name="Allred A.F."/>
            <person name="Ahlstrom C."/>
            <person name="Manuel C.S."/>
            <person name="Stasiewicz M.J."/>
            <person name="Burrell A."/>
            <person name="Roof S."/>
            <person name="Strawn L."/>
            <person name="Fortes E.D."/>
            <person name="Nightingale K.K."/>
            <person name="Kephart D."/>
            <person name="Wiedmann M."/>
        </authorList>
    </citation>
    <scope>NUCLEOTIDE SEQUENCE [LARGE SCALE GENOMIC DNA]</scope>
    <source>
        <strain evidence="4 5">FSL S10-1187</strain>
    </source>
</reference>
<evidence type="ECO:0000256" key="1">
    <source>
        <dbReference type="ARBA" id="ARBA00023015"/>
    </source>
</evidence>
<feature type="domain" description="Mga helix-turn-helix" evidence="3">
    <location>
        <begin position="86"/>
        <end position="164"/>
    </location>
</feature>
<proteinExistence type="predicted"/>
<protein>
    <submittedName>
        <fullName evidence="4">Mga helix-turn-helix domain-containing protein</fullName>
    </submittedName>
</protein>
<dbReference type="InterPro" id="IPR007737">
    <property type="entry name" value="Mga_HTH"/>
</dbReference>
<evidence type="ECO:0000313" key="4">
    <source>
        <dbReference type="EMBL" id="EUJ33816.1"/>
    </source>
</evidence>
<accession>A0ABN0RIU8</accession>
<dbReference type="PANTHER" id="PTHR30185">
    <property type="entry name" value="CRYPTIC BETA-GLUCOSIDE BGL OPERON ANTITERMINATOR"/>
    <property type="match status" value="1"/>
</dbReference>
<sequence length="325" mass="38039">MKIGLELFDTTLKKEWDLLIILRTVDRWFSTEELREKLDVTPAFLQKLISSLTESMDAFGKDELELIVSKGRGIRLQTKSPNADPRNLLIFLTEETMGFMLFKAILNENFGSTQKFAYEHFISDATVRRLLNKFRDAIKPYGIKISRSNAAIEGKESQVRLFINTALWKIYAGKGWPFEGINEQYIEFLAKSLIKEGNLRLTALQTRQLMYQLAVAMLRRRNHRYVEFDPAWSEILDNNKAFLLFKKKNSPVLHNIQSISSRRNCFPLSFTHHSKRKFTNLATASNQFFREQKKIIVPCIKLQKHSIKKSITRSNQFLRTNRNYF</sequence>
<keyword evidence="5" id="KW-1185">Reference proteome</keyword>
<keyword evidence="1" id="KW-0805">Transcription regulation</keyword>
<dbReference type="Pfam" id="PF05043">
    <property type="entry name" value="Mga"/>
    <property type="match status" value="1"/>
</dbReference>
<dbReference type="Gene3D" id="1.10.10.10">
    <property type="entry name" value="Winged helix-like DNA-binding domain superfamily/Winged helix DNA-binding domain"/>
    <property type="match status" value="1"/>
</dbReference>
<dbReference type="RefSeq" id="WP_036095717.1">
    <property type="nucleotide sequence ID" value="NZ_AODF01000001.1"/>
</dbReference>
<dbReference type="PANTHER" id="PTHR30185:SF13">
    <property type="entry name" value="LICABCH OPERON REGULATOR-RELATED"/>
    <property type="match status" value="1"/>
</dbReference>
<name>A0ABN0RIU8_9LIST</name>
<keyword evidence="2" id="KW-0804">Transcription</keyword>
<organism evidence="4 5">
    <name type="scientific">Listeria floridensis FSL S10-1187</name>
    <dbReference type="NCBI Taxonomy" id="1265817"/>
    <lineage>
        <taxon>Bacteria</taxon>
        <taxon>Bacillati</taxon>
        <taxon>Bacillota</taxon>
        <taxon>Bacilli</taxon>
        <taxon>Bacillales</taxon>
        <taxon>Listeriaceae</taxon>
        <taxon>Listeria</taxon>
    </lineage>
</organism>
<dbReference type="InterPro" id="IPR036388">
    <property type="entry name" value="WH-like_DNA-bd_sf"/>
</dbReference>
<evidence type="ECO:0000256" key="2">
    <source>
        <dbReference type="ARBA" id="ARBA00023163"/>
    </source>
</evidence>
<dbReference type="InterPro" id="IPR050661">
    <property type="entry name" value="BglG_antiterminators"/>
</dbReference>
<evidence type="ECO:0000313" key="5">
    <source>
        <dbReference type="Proteomes" id="UP000019249"/>
    </source>
</evidence>
<gene>
    <name evidence="4" type="ORF">MFLO_01270</name>
</gene>